<evidence type="ECO:0000256" key="1">
    <source>
        <dbReference type="SAM" id="MobiDB-lite"/>
    </source>
</evidence>
<accession>A0A7R8ZM50</accession>
<name>A0A7R8ZM50_9CRUS</name>
<feature type="compositionally biased region" description="Polar residues" evidence="1">
    <location>
        <begin position="1276"/>
        <end position="1291"/>
    </location>
</feature>
<gene>
    <name evidence="2" type="ORF">CTOB1V02_LOCUS3106</name>
</gene>
<reference evidence="2" key="1">
    <citation type="submission" date="2020-11" db="EMBL/GenBank/DDBJ databases">
        <authorList>
            <person name="Tran Van P."/>
        </authorList>
    </citation>
    <scope>NUCLEOTIDE SEQUENCE</scope>
</reference>
<evidence type="ECO:0000313" key="2">
    <source>
        <dbReference type="EMBL" id="CAD7225160.1"/>
    </source>
</evidence>
<organism evidence="2">
    <name type="scientific">Cyprideis torosa</name>
    <dbReference type="NCBI Taxonomy" id="163714"/>
    <lineage>
        <taxon>Eukaryota</taxon>
        <taxon>Metazoa</taxon>
        <taxon>Ecdysozoa</taxon>
        <taxon>Arthropoda</taxon>
        <taxon>Crustacea</taxon>
        <taxon>Oligostraca</taxon>
        <taxon>Ostracoda</taxon>
        <taxon>Podocopa</taxon>
        <taxon>Podocopida</taxon>
        <taxon>Cytherocopina</taxon>
        <taxon>Cytheroidea</taxon>
        <taxon>Cytherideidae</taxon>
        <taxon>Cyprideis</taxon>
    </lineage>
</organism>
<feature type="region of interest" description="Disordered" evidence="1">
    <location>
        <begin position="1262"/>
        <end position="1299"/>
    </location>
</feature>
<feature type="region of interest" description="Disordered" evidence="1">
    <location>
        <begin position="1328"/>
        <end position="1350"/>
    </location>
</feature>
<feature type="compositionally biased region" description="Basic residues" evidence="1">
    <location>
        <begin position="1337"/>
        <end position="1350"/>
    </location>
</feature>
<sequence length="1368" mass="154136">MQKHPAFKRLKEQLSSPNFEDQLNEAFQNLSFCASKEAASLVEKFGTRQVRSETSLSEPLVSWWTAVIGKAMVSLADVDVDYQYSLAFTAFHLIFKGMKEGFVNEKLVDWMAALAQPHDDKRFLSVLENAVKNFTRRACSLVTKDSSSMTQLPVLNRNWLVLQQVYLKKLPSVENASRLREVLEMVSKWAIHLQHHSKELKAASSEVLFSLQEAIQSLSDMLRKVIVYPSLFVVTEKHPDPLKELLTPLIEIETLSNTLSRDDSGVELMRACKSIWSSLLEVIDAADAKNLCGNLRTTLALRIHVELFENVDELNNAVTVASRATRSLSEAATGVLKSLDLFNRCLGTEPVTQVIGKVLDFWCEFHKDRRNPVPMSTASEVVLLHKVFLRMREVLASGAVSNPFTSLCWMYLSLCERLYADRNPTVEEDETRLRLMETLKELLCCPGSRFTKQKLKAANLIVSVTTLLLWKDTSRTDVSVKSARIAWELMKEAFKEEGFRDSCGKKEFLAILNYAAILKLVGNFEETLPLIPVALQFEDTASIGQLAALWTDIKEDAVKQGRAEFRTLTLADVVERVACDESFPGLDVSNSALEQALDYEFFVALEKWYEKPHCITMKERLVRCYYALYYWESQLLQREIQSQMSARKLIPLRLSEDKPPGDKRDRDTSDTVPSYYHLTLANELDLLAKTLDKARTLSQSIVEACVISSEDGAFIGDPSLFESMLVTLYLTFRLRGYDSKARDIAQCMLTLFRSEKYGSCVTVTGFSAIAAFFPESVPELLKSLDQKQLRPSELREAMLFHLTVAEEQMRRLQLEEGLSSILKTKYLMRTSKQDQSSTVVATISSLLALYLWLGGADVRSTITEDEDIDQQIALGAERVMFLAVRRIYSLTVGVLDPANGKSPGHFGHMFSKFVHLTRDATRLFLHVAATQTVYMCAKEPILIAQRMGLALQTAVLMAPLLKGDFMASELGDAAVKIRGICHVVSGPISRDEIIYDPEKHDERSADMGIMDYVSDVRGEEFPGATSCSVEARKSSRMSTLSSSLEDARCTTNTRMEFGAIEVSGSHSPETSSPQLALKTRRFFKWERFENPSAEIDNLGSPVLSKPKEPDFAKLLVSGTEKPQDVKRVVASLLLEQVKYLIAKDDLKLANTNFSRLWHFLKEISPEDRDENFDELYLEARSVRVDLHRNDEKLRILLQSANRQFAYKAFEDLVKVPWGISFVAKTVYRDAAELCIKRQEASQFTNRWLRYVEKRTEYIAALEGKTPAKKIPPSRQPPSTSESDQPASSQNTKDLEESPAPAATGAIPVINVVEAAPDLFVTPPNVAAISVTPQPPPKQKKNWTATKRKKPVPMQKQIYYSGFGLKEYP</sequence>
<protein>
    <submittedName>
        <fullName evidence="2">Uncharacterized protein</fullName>
    </submittedName>
</protein>
<dbReference type="EMBL" id="OB660515">
    <property type="protein sequence ID" value="CAD7225160.1"/>
    <property type="molecule type" value="Genomic_DNA"/>
</dbReference>
<proteinExistence type="predicted"/>